<evidence type="ECO:0008006" key="3">
    <source>
        <dbReference type="Google" id="ProtNLM"/>
    </source>
</evidence>
<dbReference type="RefSeq" id="WP_014791798.1">
    <property type="nucleotide sequence ID" value="NC_018016.1"/>
</dbReference>
<organism evidence="1 2">
    <name type="scientific">Ornithobacterium rhinotracheale (strain ATCC 51463 / DSM 15997 / CCUG 23171 / CIP 104009 / LMG 9086)</name>
    <dbReference type="NCBI Taxonomy" id="867902"/>
    <lineage>
        <taxon>Bacteria</taxon>
        <taxon>Pseudomonadati</taxon>
        <taxon>Bacteroidota</taxon>
        <taxon>Flavobacteriia</taxon>
        <taxon>Flavobacteriales</taxon>
        <taxon>Weeksellaceae</taxon>
        <taxon>Ornithobacterium</taxon>
    </lineage>
</organism>
<dbReference type="PATRIC" id="fig|867902.3.peg.2101"/>
<dbReference type="eggNOG" id="ENOG50313JX">
    <property type="taxonomic scope" value="Bacteria"/>
</dbReference>
<name>I4A2U6_ORNRL</name>
<evidence type="ECO:0000313" key="1">
    <source>
        <dbReference type="EMBL" id="AFL98280.1"/>
    </source>
</evidence>
<reference evidence="1 2" key="1">
    <citation type="submission" date="2012-06" db="EMBL/GenBank/DDBJ databases">
        <title>The complete genome of Ornithobacterium rhinotracheale DSM 15997.</title>
        <authorList>
            <consortium name="US DOE Joint Genome Institute (JGI-PGF)"/>
            <person name="Lucas S."/>
            <person name="Copeland A."/>
            <person name="Lapidus A."/>
            <person name="Goodwin L."/>
            <person name="Pitluck S."/>
            <person name="Peters L."/>
            <person name="Mikhailova N."/>
            <person name="Teshima H."/>
            <person name="Kyrpides N."/>
            <person name="Mavromatis K."/>
            <person name="Pagani I."/>
            <person name="Ivanova N."/>
            <person name="Ovchinnikova G."/>
            <person name="Zeytun A."/>
            <person name="Detter J.C."/>
            <person name="Han C."/>
            <person name="Land M."/>
            <person name="Hauser L."/>
            <person name="Markowitz V."/>
            <person name="Cheng J.-F."/>
            <person name="Hugenholtz P."/>
            <person name="Woyke T."/>
            <person name="Wu D."/>
            <person name="Lang E."/>
            <person name="Kopitz M."/>
            <person name="Brambilla E."/>
            <person name="Klenk H.-P."/>
            <person name="Eisen J.A."/>
        </authorList>
    </citation>
    <scope>NUCLEOTIDE SEQUENCE [LARGE SCALE GENOMIC DNA]</scope>
    <source>
        <strain evidence="2">ATCC 51463 / DSM 15997 / CCUG 23171 / LMG 9086</strain>
    </source>
</reference>
<proteinExistence type="predicted"/>
<evidence type="ECO:0000313" key="2">
    <source>
        <dbReference type="Proteomes" id="UP000006051"/>
    </source>
</evidence>
<dbReference type="EMBL" id="CP003283">
    <property type="protein sequence ID" value="AFL98280.1"/>
    <property type="molecule type" value="Genomic_DNA"/>
</dbReference>
<gene>
    <name evidence="1" type="ordered locus">Ornrh_2148</name>
</gene>
<dbReference type="GeneID" id="97258736"/>
<dbReference type="AlphaFoldDB" id="I4A2U6"/>
<accession>I4A2U6</accession>
<dbReference type="KEGG" id="orh:Ornrh_2148"/>
<dbReference type="GeneID" id="71570228"/>
<dbReference type="Proteomes" id="UP000006051">
    <property type="component" value="Chromosome"/>
</dbReference>
<dbReference type="HOGENOM" id="CLU_2024118_0_0_10"/>
<protein>
    <recommendedName>
        <fullName evidence="3">Na(+)-translocating NADH-quinone reductase subunit F</fullName>
    </recommendedName>
</protein>
<dbReference type="STRING" id="867902.Ornrh_2148"/>
<sequence length="118" mass="13572">MEFTEEELHYMAMNFIGEELQKMGFEFLAVNSKLKKHPQFVTYKKNEKNIFVLVQASLPPDDYTRLPAIASKMVAHAREQDARVWFAGVGITHADDLSRKPVKGEAYKLLFNGFNFLS</sequence>
<keyword evidence="2" id="KW-1185">Reference proteome</keyword>